<evidence type="ECO:0000256" key="2">
    <source>
        <dbReference type="ARBA" id="ARBA00023163"/>
    </source>
</evidence>
<keyword evidence="4" id="KW-0472">Membrane</keyword>
<dbReference type="Proteomes" id="UP000675781">
    <property type="component" value="Unassembled WGS sequence"/>
</dbReference>
<proteinExistence type="predicted"/>
<evidence type="ECO:0000256" key="3">
    <source>
        <dbReference type="SAM" id="MobiDB-lite"/>
    </source>
</evidence>
<sequence length="272" mass="28129">MRNPQEPRDGVAGHLGDEDLSECAFSPEQASADAVEHAAGCTECAARVEELRGILVALADLPEPEIPANVLARLDATIEQAWQEADETALALSRSAQRREKQNWWRRLAVPITALAVFAGALVGVGYLITRAGSGATTAAASSSGVTSAGTGAVPEAGANADPTLTAMARAALGPELFNGSEAGPAARKPTAPTASMNADSKEVCDAPEKSGFTVETIVAETYAGRDARLVVYRDDKEPADSTTFYVVLYAGSCPIGSSAVLLDQGLVSLSR</sequence>
<protein>
    <recommendedName>
        <fullName evidence="7">Zinc-finger domain-containing protein</fullName>
    </recommendedName>
</protein>
<feature type="compositionally biased region" description="Low complexity" evidence="3">
    <location>
        <begin position="139"/>
        <end position="154"/>
    </location>
</feature>
<keyword evidence="1" id="KW-0805">Transcription regulation</keyword>
<comment type="caution">
    <text evidence="5">The sequence shown here is derived from an EMBL/GenBank/DDBJ whole genome shotgun (WGS) entry which is preliminary data.</text>
</comment>
<evidence type="ECO:0000256" key="4">
    <source>
        <dbReference type="SAM" id="Phobius"/>
    </source>
</evidence>
<keyword evidence="6" id="KW-1185">Reference proteome</keyword>
<feature type="region of interest" description="Disordered" evidence="3">
    <location>
        <begin position="181"/>
        <end position="202"/>
    </location>
</feature>
<dbReference type="InterPro" id="IPR041916">
    <property type="entry name" value="Anti_sigma_zinc_sf"/>
</dbReference>
<evidence type="ECO:0008006" key="7">
    <source>
        <dbReference type="Google" id="ProtNLM"/>
    </source>
</evidence>
<feature type="region of interest" description="Disordered" evidence="3">
    <location>
        <begin position="139"/>
        <end position="158"/>
    </location>
</feature>
<organism evidence="5 6">
    <name type="scientific">Actinospica durhamensis</name>
    <dbReference type="NCBI Taxonomy" id="1508375"/>
    <lineage>
        <taxon>Bacteria</taxon>
        <taxon>Bacillati</taxon>
        <taxon>Actinomycetota</taxon>
        <taxon>Actinomycetes</taxon>
        <taxon>Catenulisporales</taxon>
        <taxon>Actinospicaceae</taxon>
        <taxon>Actinospica</taxon>
    </lineage>
</organism>
<dbReference type="Gene3D" id="1.10.10.1320">
    <property type="entry name" value="Anti-sigma factor, zinc-finger domain"/>
    <property type="match status" value="1"/>
</dbReference>
<name>A0A941EKY3_9ACTN</name>
<dbReference type="EMBL" id="JAGSOG010000056">
    <property type="protein sequence ID" value="MBR7834350.1"/>
    <property type="molecule type" value="Genomic_DNA"/>
</dbReference>
<dbReference type="AlphaFoldDB" id="A0A941EKY3"/>
<feature type="transmembrane region" description="Helical" evidence="4">
    <location>
        <begin position="108"/>
        <end position="129"/>
    </location>
</feature>
<reference evidence="5" key="1">
    <citation type="submission" date="2021-04" db="EMBL/GenBank/DDBJ databases">
        <title>Genome based classification of Actinospica acidithermotolerans sp. nov., an actinobacterium isolated from an Indonesian hot spring.</title>
        <authorList>
            <person name="Kusuma A.B."/>
            <person name="Putra K.E."/>
            <person name="Nafisah S."/>
            <person name="Loh J."/>
            <person name="Nouioui I."/>
            <person name="Goodfellow M."/>
        </authorList>
    </citation>
    <scope>NUCLEOTIDE SEQUENCE</scope>
    <source>
        <strain evidence="5">CSCA 57</strain>
    </source>
</reference>
<keyword evidence="4" id="KW-1133">Transmembrane helix</keyword>
<accession>A0A941EKY3</accession>
<keyword evidence="4" id="KW-0812">Transmembrane</keyword>
<evidence type="ECO:0000313" key="5">
    <source>
        <dbReference type="EMBL" id="MBR7834350.1"/>
    </source>
</evidence>
<gene>
    <name evidence="5" type="ORF">KDL01_13825</name>
</gene>
<evidence type="ECO:0000313" key="6">
    <source>
        <dbReference type="Proteomes" id="UP000675781"/>
    </source>
</evidence>
<keyword evidence="2" id="KW-0804">Transcription</keyword>
<evidence type="ECO:0000256" key="1">
    <source>
        <dbReference type="ARBA" id="ARBA00023015"/>
    </source>
</evidence>